<protein>
    <submittedName>
        <fullName evidence="1">Uncharacterized protein</fullName>
    </submittedName>
</protein>
<evidence type="ECO:0000313" key="1">
    <source>
        <dbReference type="EMBL" id="AKN37437.1"/>
    </source>
</evidence>
<dbReference type="AlphaFoldDB" id="A0A0H3ZSJ4"/>
<dbReference type="EMBL" id="KP795537">
    <property type="protein sequence ID" value="AKN37437.1"/>
    <property type="molecule type" value="Genomic_DNA"/>
</dbReference>
<accession>A0A0H3ZSJ4</accession>
<reference evidence="1" key="1">
    <citation type="journal article" date="2015" name="MBio">
        <title>Eco-Evolutionary Dynamics of Episomes among Ecologically Cohesive Bacterial Populations.</title>
        <authorList>
            <person name="Xue H."/>
            <person name="Cordero O.X."/>
            <person name="Camas F.M."/>
            <person name="Trimble W."/>
            <person name="Meyer F."/>
            <person name="Guglielmini J."/>
            <person name="Rocha E.P."/>
            <person name="Polz M.F."/>
        </authorList>
    </citation>
    <scope>NUCLEOTIDE SEQUENCE</scope>
    <source>
        <strain evidence="1">FF_472</strain>
    </source>
</reference>
<organism evidence="1">
    <name type="scientific">Enterovibrio norvegicus</name>
    <dbReference type="NCBI Taxonomy" id="188144"/>
    <lineage>
        <taxon>Bacteria</taxon>
        <taxon>Pseudomonadati</taxon>
        <taxon>Pseudomonadota</taxon>
        <taxon>Gammaproteobacteria</taxon>
        <taxon>Vibrionales</taxon>
        <taxon>Vibrionaceae</taxon>
        <taxon>Enterovibrio</taxon>
    </lineage>
</organism>
<proteinExistence type="predicted"/>
<sequence length="49" mass="4733">MPLVWVALAAGGVGFCGGFFAGSTASKALKLAALGGGGYIAYKVIKGGK</sequence>
<name>A0A0H3ZSJ4_9GAMM</name>